<evidence type="ECO:0000313" key="20">
    <source>
        <dbReference type="EMBL" id="RKR13351.1"/>
    </source>
</evidence>
<dbReference type="NCBIfam" id="TIGR00169">
    <property type="entry name" value="leuB"/>
    <property type="match status" value="1"/>
</dbReference>
<dbReference type="InterPro" id="IPR024084">
    <property type="entry name" value="IsoPropMal-DH-like_dom"/>
</dbReference>
<dbReference type="Pfam" id="PF00180">
    <property type="entry name" value="Iso_dh"/>
    <property type="match status" value="1"/>
</dbReference>
<feature type="domain" description="Isopropylmalate dehydrogenase-like" evidence="19">
    <location>
        <begin position="4"/>
        <end position="346"/>
    </location>
</feature>
<evidence type="ECO:0000256" key="18">
    <source>
        <dbReference type="RuleBase" id="RU004445"/>
    </source>
</evidence>
<evidence type="ECO:0000256" key="8">
    <source>
        <dbReference type="ARBA" id="ARBA00022430"/>
    </source>
</evidence>
<keyword evidence="10 18" id="KW-0479">Metal-binding</keyword>
<keyword evidence="14" id="KW-0464">Manganese</keyword>
<comment type="cofactor">
    <cofactor evidence="2">
        <name>Mn(2+)</name>
        <dbReference type="ChEBI" id="CHEBI:29035"/>
    </cofactor>
</comment>
<organism evidence="20 21">
    <name type="scientific">Maribacter vaceletii</name>
    <dbReference type="NCBI Taxonomy" id="1206816"/>
    <lineage>
        <taxon>Bacteria</taxon>
        <taxon>Pseudomonadati</taxon>
        <taxon>Bacteroidota</taxon>
        <taxon>Flavobacteriia</taxon>
        <taxon>Flavobacteriales</taxon>
        <taxon>Flavobacteriaceae</taxon>
        <taxon>Maribacter</taxon>
    </lineage>
</organism>
<keyword evidence="21" id="KW-1185">Reference proteome</keyword>
<evidence type="ECO:0000256" key="3">
    <source>
        <dbReference type="ARBA" id="ARBA00004762"/>
    </source>
</evidence>
<dbReference type="GO" id="GO:0051287">
    <property type="term" value="F:NAD binding"/>
    <property type="evidence" value="ECO:0007669"/>
    <property type="project" value="InterPro"/>
</dbReference>
<evidence type="ECO:0000256" key="12">
    <source>
        <dbReference type="ARBA" id="ARBA00023002"/>
    </source>
</evidence>
<evidence type="ECO:0000256" key="1">
    <source>
        <dbReference type="ARBA" id="ARBA00000624"/>
    </source>
</evidence>
<dbReference type="PROSITE" id="PS00470">
    <property type="entry name" value="IDH_IMDH"/>
    <property type="match status" value="1"/>
</dbReference>
<reference evidence="20 21" key="1">
    <citation type="submission" date="2018-10" db="EMBL/GenBank/DDBJ databases">
        <title>Genomic Encyclopedia of Archaeal and Bacterial Type Strains, Phase II (KMG-II): from individual species to whole genera.</title>
        <authorList>
            <person name="Goeker M."/>
        </authorList>
    </citation>
    <scope>NUCLEOTIDE SEQUENCE [LARGE SCALE GENOMIC DNA]</scope>
    <source>
        <strain evidence="20 21">DSM 25230</strain>
    </source>
</reference>
<dbReference type="EMBL" id="RBIQ01000008">
    <property type="protein sequence ID" value="RKR13351.1"/>
    <property type="molecule type" value="Genomic_DNA"/>
</dbReference>
<dbReference type="AlphaFoldDB" id="A0A495E9H8"/>
<dbReference type="GO" id="GO:0005829">
    <property type="term" value="C:cytosol"/>
    <property type="evidence" value="ECO:0007669"/>
    <property type="project" value="TreeGrafter"/>
</dbReference>
<dbReference type="GO" id="GO:0003862">
    <property type="term" value="F:3-isopropylmalate dehydrogenase activity"/>
    <property type="evidence" value="ECO:0007669"/>
    <property type="project" value="UniProtKB-UniRule"/>
</dbReference>
<dbReference type="GO" id="GO:0000287">
    <property type="term" value="F:magnesium ion binding"/>
    <property type="evidence" value="ECO:0007669"/>
    <property type="project" value="InterPro"/>
</dbReference>
<evidence type="ECO:0000256" key="13">
    <source>
        <dbReference type="ARBA" id="ARBA00023027"/>
    </source>
</evidence>
<evidence type="ECO:0000256" key="16">
    <source>
        <dbReference type="NCBIfam" id="TIGR00169"/>
    </source>
</evidence>
<dbReference type="InterPro" id="IPR019818">
    <property type="entry name" value="IsoCit/isopropylmalate_DH_CS"/>
</dbReference>
<comment type="function">
    <text evidence="18">Catalyzes the oxidation of 3-carboxy-2-hydroxy-4-methylpentanoate (3-isopropylmalate) to 3-carboxy-4-methyl-2-oxopentanoate. The product decarboxylates to 4-methyl-2 oxopentanoate.</text>
</comment>
<comment type="similarity">
    <text evidence="4">Belongs to the isocitrate and isopropylmalate dehydrogenases family. LeuB type 1 subfamily.</text>
</comment>
<evidence type="ECO:0000256" key="5">
    <source>
        <dbReference type="ARBA" id="ARBA00011738"/>
    </source>
</evidence>
<evidence type="ECO:0000256" key="10">
    <source>
        <dbReference type="ARBA" id="ARBA00022723"/>
    </source>
</evidence>
<dbReference type="Gene3D" id="3.40.718.10">
    <property type="entry name" value="Isopropylmalate Dehydrogenase"/>
    <property type="match status" value="1"/>
</dbReference>
<keyword evidence="13 18" id="KW-0520">NAD</keyword>
<comment type="subunit">
    <text evidence="5 18">Homodimer.</text>
</comment>
<keyword evidence="9" id="KW-0028">Amino-acid biosynthesis</keyword>
<comment type="caution">
    <text evidence="20">The sequence shown here is derived from an EMBL/GenBank/DDBJ whole genome shotgun (WGS) entry which is preliminary data.</text>
</comment>
<dbReference type="InterPro" id="IPR004429">
    <property type="entry name" value="Isopropylmalate_DH"/>
</dbReference>
<evidence type="ECO:0000256" key="2">
    <source>
        <dbReference type="ARBA" id="ARBA00001936"/>
    </source>
</evidence>
<sequence length="373" mass="40545">MYLNIALLGGDGIGPEVLAQSVKCLQAVEHSFGHTFSFTKADIGAVAMKKTGEPLPEKTLKICKNSDAILFGAIGTPEYDQNPTSKVWPEQGLFKLRKELDLFANIRPVKVFPALAKLSPLNRGNILDTDLVIYRELTGGIYFGKKKVSKDGAKALDTCEYSEKEISRIAHLAFKAAKSRQKKLTLVDKANVLETSRLWRRVVTNIASSYPEVTLNCMFMDHAAVEMILHPNKFDVILTDNMFGDILSDQGSAISGSIGLLPSSSVGLGHAMFEPIHGSYPQAKGKNIANPVASILSVAMLLQHFDLIEEANAVISAVLKSFAKKIVTPDVLGSSKYGTDYVGDFIANNINDDNDDDLNINDENIGLGKSTII</sequence>
<name>A0A495E9H8_9FLAO</name>
<keyword evidence="11" id="KW-0460">Magnesium</keyword>
<gene>
    <name evidence="20" type="ORF">CLV91_2068</name>
</gene>
<dbReference type="UniPathway" id="UPA00048">
    <property type="reaction ID" value="UER00072"/>
</dbReference>
<evidence type="ECO:0000256" key="15">
    <source>
        <dbReference type="ARBA" id="ARBA00023304"/>
    </source>
</evidence>
<dbReference type="SUPFAM" id="SSF53659">
    <property type="entry name" value="Isocitrate/Isopropylmalate dehydrogenase-like"/>
    <property type="match status" value="1"/>
</dbReference>
<accession>A0A495E9H8</accession>
<keyword evidence="12 17" id="KW-0560">Oxidoreductase</keyword>
<evidence type="ECO:0000256" key="7">
    <source>
        <dbReference type="ARBA" id="ARBA00019276"/>
    </source>
</evidence>
<proteinExistence type="inferred from homology"/>
<dbReference type="OrthoDB" id="9806254at2"/>
<dbReference type="SMART" id="SM01329">
    <property type="entry name" value="Iso_dh"/>
    <property type="match status" value="1"/>
</dbReference>
<evidence type="ECO:0000256" key="14">
    <source>
        <dbReference type="ARBA" id="ARBA00023211"/>
    </source>
</evidence>
<comment type="catalytic activity">
    <reaction evidence="1 18">
        <text>(2R,3S)-3-isopropylmalate + NAD(+) = 4-methyl-2-oxopentanoate + CO2 + NADH</text>
        <dbReference type="Rhea" id="RHEA:32271"/>
        <dbReference type="ChEBI" id="CHEBI:16526"/>
        <dbReference type="ChEBI" id="CHEBI:17865"/>
        <dbReference type="ChEBI" id="CHEBI:35121"/>
        <dbReference type="ChEBI" id="CHEBI:57540"/>
        <dbReference type="ChEBI" id="CHEBI:57945"/>
        <dbReference type="EC" id="1.1.1.85"/>
    </reaction>
</comment>
<dbReference type="FunFam" id="3.40.718.10:FF:000006">
    <property type="entry name" value="3-isopropylmalate dehydrogenase"/>
    <property type="match status" value="1"/>
</dbReference>
<dbReference type="EC" id="1.1.1.85" evidence="6 16"/>
<keyword evidence="8 18" id="KW-0432">Leucine biosynthesis</keyword>
<evidence type="ECO:0000256" key="6">
    <source>
        <dbReference type="ARBA" id="ARBA00013101"/>
    </source>
</evidence>
<evidence type="ECO:0000313" key="21">
    <source>
        <dbReference type="Proteomes" id="UP000269412"/>
    </source>
</evidence>
<comment type="cofactor">
    <cofactor evidence="18">
        <name>Mg(2+)</name>
        <dbReference type="ChEBI" id="CHEBI:18420"/>
    </cofactor>
    <cofactor evidence="18">
        <name>Mn(2+)</name>
        <dbReference type="ChEBI" id="CHEBI:29035"/>
    </cofactor>
    <text evidence="18">Binds 1 Mg(2+) or Mn(2+) ion per subunit.</text>
</comment>
<dbReference type="PANTHER" id="PTHR42979">
    <property type="entry name" value="3-ISOPROPYLMALATE DEHYDROGENASE"/>
    <property type="match status" value="1"/>
</dbReference>
<dbReference type="GO" id="GO:0009098">
    <property type="term" value="P:L-leucine biosynthetic process"/>
    <property type="evidence" value="ECO:0007669"/>
    <property type="project" value="UniProtKB-UniRule"/>
</dbReference>
<evidence type="ECO:0000259" key="19">
    <source>
        <dbReference type="SMART" id="SM01329"/>
    </source>
</evidence>
<dbReference type="Proteomes" id="UP000269412">
    <property type="component" value="Unassembled WGS sequence"/>
</dbReference>
<dbReference type="RefSeq" id="WP_121067339.1">
    <property type="nucleotide sequence ID" value="NZ_RBIQ01000008.1"/>
</dbReference>
<comment type="pathway">
    <text evidence="3 18">Amino-acid biosynthesis; L-leucine biosynthesis; L-leucine from 3-methyl-2-oxobutanoate: step 3/4.</text>
</comment>
<evidence type="ECO:0000256" key="17">
    <source>
        <dbReference type="RuleBase" id="RU004443"/>
    </source>
</evidence>
<evidence type="ECO:0000256" key="9">
    <source>
        <dbReference type="ARBA" id="ARBA00022605"/>
    </source>
</evidence>
<dbReference type="PANTHER" id="PTHR42979:SF1">
    <property type="entry name" value="3-ISOPROPYLMALATE DEHYDROGENASE"/>
    <property type="match status" value="1"/>
</dbReference>
<evidence type="ECO:0000256" key="11">
    <source>
        <dbReference type="ARBA" id="ARBA00022842"/>
    </source>
</evidence>
<keyword evidence="15 18" id="KW-0100">Branched-chain amino acid biosynthesis</keyword>
<protein>
    <recommendedName>
        <fullName evidence="7 16">3-isopropylmalate dehydrogenase</fullName>
        <ecNumber evidence="6 16">1.1.1.85</ecNumber>
    </recommendedName>
</protein>
<evidence type="ECO:0000256" key="4">
    <source>
        <dbReference type="ARBA" id="ARBA00008319"/>
    </source>
</evidence>